<protein>
    <recommendedName>
        <fullName evidence="3">CCHC-type domain-containing protein</fullName>
    </recommendedName>
</protein>
<dbReference type="EMBL" id="AMQN01012960">
    <property type="status" value="NOT_ANNOTATED_CDS"/>
    <property type="molecule type" value="Genomic_DNA"/>
</dbReference>
<dbReference type="Pfam" id="PF03732">
    <property type="entry name" value="Retrotrans_gag"/>
    <property type="match status" value="1"/>
</dbReference>
<organism evidence="4">
    <name type="scientific">Capitella teleta</name>
    <name type="common">Polychaete worm</name>
    <dbReference type="NCBI Taxonomy" id="283909"/>
    <lineage>
        <taxon>Eukaryota</taxon>
        <taxon>Metazoa</taxon>
        <taxon>Spiralia</taxon>
        <taxon>Lophotrochozoa</taxon>
        <taxon>Annelida</taxon>
        <taxon>Polychaeta</taxon>
        <taxon>Sedentaria</taxon>
        <taxon>Scolecida</taxon>
        <taxon>Capitellidae</taxon>
        <taxon>Capitella</taxon>
    </lineage>
</organism>
<evidence type="ECO:0000256" key="1">
    <source>
        <dbReference type="PROSITE-ProRule" id="PRU00047"/>
    </source>
</evidence>
<accession>R7TNJ4</accession>
<feature type="compositionally biased region" description="Polar residues" evidence="2">
    <location>
        <begin position="424"/>
        <end position="436"/>
    </location>
</feature>
<dbReference type="Pfam" id="PF00098">
    <property type="entry name" value="zf-CCHC"/>
    <property type="match status" value="1"/>
</dbReference>
<dbReference type="GO" id="GO:0003676">
    <property type="term" value="F:nucleic acid binding"/>
    <property type="evidence" value="ECO:0007669"/>
    <property type="project" value="InterPro"/>
</dbReference>
<dbReference type="Pfam" id="PF17921">
    <property type="entry name" value="Integrase_H2C2"/>
    <property type="match status" value="1"/>
</dbReference>
<dbReference type="PROSITE" id="PS50158">
    <property type="entry name" value="ZF_CCHC"/>
    <property type="match status" value="1"/>
</dbReference>
<evidence type="ECO:0000313" key="4">
    <source>
        <dbReference type="EMBL" id="ELT93116.1"/>
    </source>
</evidence>
<dbReference type="Gene3D" id="1.10.340.70">
    <property type="match status" value="1"/>
</dbReference>
<sequence>MLYGLSRRHSDLFTKRVGFCDGDKPSRTLEWLRAIDRLPEDIQVQIALQTAESTIHSSLRELKNAKWHKIKKLLANRFVNANFSEAQKEALDRLEQRPGEGLYNYITTFEILLNEAYQSLPLDQTSLIRTFLSGLCDREMARSVARKKLSTLPEVVKEVRRHYQDDDLLRPRRISKVHSIEKYEDPQVAALSMVVNDLVSLQKETCAQIAALAKVEPNPLQNPKNYSCYRCGKQGHFARECRTKDTNSLPVQTMQQNASGIRCSRCRRQINEFQAPILYHPGKLNVRADMLSRIAAIEPSTPTPVIVPADIPDVWVTDRIDLQDLARHQKEQFHDAYVEASQETDESPYIVQGSLLYTMAEPSHNAGRYLRLLLPQQFRQKVIDRCHAEVGHAAFLKTLSRVQEHYVWPERQSRDRDRHRADTVHSTTATSLQDNTNRPRDPPAISDRYNWLSSTIKVYTLQTDVALVVPEYLRVSSAVSKYKCRSGVATCVCVCVCV</sequence>
<evidence type="ECO:0000313" key="5">
    <source>
        <dbReference type="EnsemblMetazoa" id="CapteP206327"/>
    </source>
</evidence>
<reference evidence="6" key="1">
    <citation type="submission" date="2012-12" db="EMBL/GenBank/DDBJ databases">
        <authorList>
            <person name="Hellsten U."/>
            <person name="Grimwood J."/>
            <person name="Chapman J.A."/>
            <person name="Shapiro H."/>
            <person name="Aerts A."/>
            <person name="Otillar R.P."/>
            <person name="Terry A.Y."/>
            <person name="Boore J.L."/>
            <person name="Simakov O."/>
            <person name="Marletaz F."/>
            <person name="Cho S.-J."/>
            <person name="Edsinger-Gonzales E."/>
            <person name="Havlak P."/>
            <person name="Kuo D.-H."/>
            <person name="Larsson T."/>
            <person name="Lv J."/>
            <person name="Arendt D."/>
            <person name="Savage R."/>
            <person name="Osoegawa K."/>
            <person name="de Jong P."/>
            <person name="Lindberg D.R."/>
            <person name="Seaver E.C."/>
            <person name="Weisblat D.A."/>
            <person name="Putnam N.H."/>
            <person name="Grigoriev I.V."/>
            <person name="Rokhsar D.S."/>
        </authorList>
    </citation>
    <scope>NUCLEOTIDE SEQUENCE</scope>
    <source>
        <strain evidence="6">I ESC-2004</strain>
    </source>
</reference>
<dbReference type="PANTHER" id="PTHR33223:SF6">
    <property type="entry name" value="CCHC-TYPE DOMAIN-CONTAINING PROTEIN"/>
    <property type="match status" value="1"/>
</dbReference>
<dbReference type="InterPro" id="IPR036875">
    <property type="entry name" value="Znf_CCHC_sf"/>
</dbReference>
<dbReference type="SMART" id="SM00343">
    <property type="entry name" value="ZnF_C2HC"/>
    <property type="match status" value="1"/>
</dbReference>
<reference evidence="5" key="3">
    <citation type="submission" date="2015-06" db="UniProtKB">
        <authorList>
            <consortium name="EnsemblMetazoa"/>
        </authorList>
    </citation>
    <scope>IDENTIFICATION</scope>
</reference>
<reference evidence="4 6" key="2">
    <citation type="journal article" date="2013" name="Nature">
        <title>Insights into bilaterian evolution from three spiralian genomes.</title>
        <authorList>
            <person name="Simakov O."/>
            <person name="Marletaz F."/>
            <person name="Cho S.J."/>
            <person name="Edsinger-Gonzales E."/>
            <person name="Havlak P."/>
            <person name="Hellsten U."/>
            <person name="Kuo D.H."/>
            <person name="Larsson T."/>
            <person name="Lv J."/>
            <person name="Arendt D."/>
            <person name="Savage R."/>
            <person name="Osoegawa K."/>
            <person name="de Jong P."/>
            <person name="Grimwood J."/>
            <person name="Chapman J.A."/>
            <person name="Shapiro H."/>
            <person name="Aerts A."/>
            <person name="Otillar R.P."/>
            <person name="Terry A.Y."/>
            <person name="Boore J.L."/>
            <person name="Grigoriev I.V."/>
            <person name="Lindberg D.R."/>
            <person name="Seaver E.C."/>
            <person name="Weisblat D.A."/>
            <person name="Putnam N.H."/>
            <person name="Rokhsar D.S."/>
        </authorList>
    </citation>
    <scope>NUCLEOTIDE SEQUENCE</scope>
    <source>
        <strain evidence="4 6">I ESC-2004</strain>
    </source>
</reference>
<proteinExistence type="predicted"/>
<gene>
    <name evidence="4" type="ORF">CAPTEDRAFT_206327</name>
</gene>
<dbReference type="GO" id="GO:0008270">
    <property type="term" value="F:zinc ion binding"/>
    <property type="evidence" value="ECO:0007669"/>
    <property type="project" value="UniProtKB-KW"/>
</dbReference>
<dbReference type="OrthoDB" id="8065943at2759"/>
<dbReference type="HOGENOM" id="CLU_547738_0_0_1"/>
<dbReference type="EMBL" id="AMQN01012962">
    <property type="status" value="NOT_ANNOTATED_CDS"/>
    <property type="molecule type" value="Genomic_DNA"/>
</dbReference>
<evidence type="ECO:0000313" key="6">
    <source>
        <dbReference type="Proteomes" id="UP000014760"/>
    </source>
</evidence>
<evidence type="ECO:0000259" key="3">
    <source>
        <dbReference type="PROSITE" id="PS50158"/>
    </source>
</evidence>
<dbReference type="SUPFAM" id="SSF57756">
    <property type="entry name" value="Retrovirus zinc finger-like domains"/>
    <property type="match status" value="1"/>
</dbReference>
<evidence type="ECO:0000256" key="2">
    <source>
        <dbReference type="SAM" id="MobiDB-lite"/>
    </source>
</evidence>
<keyword evidence="6" id="KW-1185">Reference proteome</keyword>
<feature type="region of interest" description="Disordered" evidence="2">
    <location>
        <begin position="410"/>
        <end position="443"/>
    </location>
</feature>
<feature type="domain" description="CCHC-type" evidence="3">
    <location>
        <begin position="228"/>
        <end position="242"/>
    </location>
</feature>
<feature type="compositionally biased region" description="Basic and acidic residues" evidence="2">
    <location>
        <begin position="410"/>
        <end position="423"/>
    </location>
</feature>
<keyword evidence="1" id="KW-0479">Metal-binding</keyword>
<dbReference type="AlphaFoldDB" id="R7TNJ4"/>
<dbReference type="PANTHER" id="PTHR33223">
    <property type="entry name" value="CCHC-TYPE DOMAIN-CONTAINING PROTEIN"/>
    <property type="match status" value="1"/>
</dbReference>
<keyword evidence="1" id="KW-0863">Zinc-finger</keyword>
<dbReference type="EnsemblMetazoa" id="CapteT206327">
    <property type="protein sequence ID" value="CapteP206327"/>
    <property type="gene ID" value="CapteG206327"/>
</dbReference>
<name>R7TNJ4_CAPTE</name>
<dbReference type="InterPro" id="IPR001878">
    <property type="entry name" value="Znf_CCHC"/>
</dbReference>
<dbReference type="EMBL" id="KB309869">
    <property type="protein sequence ID" value="ELT93116.1"/>
    <property type="molecule type" value="Genomic_DNA"/>
</dbReference>
<dbReference type="Proteomes" id="UP000014760">
    <property type="component" value="Unassembled WGS sequence"/>
</dbReference>
<dbReference type="Gene3D" id="4.10.60.10">
    <property type="entry name" value="Zinc finger, CCHC-type"/>
    <property type="match status" value="1"/>
</dbReference>
<dbReference type="InterPro" id="IPR005162">
    <property type="entry name" value="Retrotrans_gag_dom"/>
</dbReference>
<dbReference type="EMBL" id="AMQN01012961">
    <property type="status" value="NOT_ANNOTATED_CDS"/>
    <property type="molecule type" value="Genomic_DNA"/>
</dbReference>
<keyword evidence="1" id="KW-0862">Zinc</keyword>
<dbReference type="InterPro" id="IPR041588">
    <property type="entry name" value="Integrase_H2C2"/>
</dbReference>